<dbReference type="STRING" id="133383.A0A1R0GPY1"/>
<dbReference type="EMBL" id="LSSL01005241">
    <property type="protein sequence ID" value="OLY78949.1"/>
    <property type="molecule type" value="Genomic_DNA"/>
</dbReference>
<protein>
    <recommendedName>
        <fullName evidence="4">CCHC-type domain-containing protein</fullName>
    </recommendedName>
</protein>
<evidence type="ECO:0000313" key="3">
    <source>
        <dbReference type="Proteomes" id="UP000187455"/>
    </source>
</evidence>
<proteinExistence type="predicted"/>
<feature type="region of interest" description="Disordered" evidence="1">
    <location>
        <begin position="25"/>
        <end position="61"/>
    </location>
</feature>
<dbReference type="OrthoDB" id="5554389at2759"/>
<sequence length="496" mass="56370">NKSDIPRPAKRVKGFVNSHYREVLKGGYSQNNSQNKPQQRRNTGYKANERMNLPKYTKPDDTDNVEVSIRHLLDGTPQQKLKKLCSMGSDKKVGMSWAQFKDEGRGAFEAAKSVSRHLPNLYFSMQEDFKVRTTYFILHSLEDAQELMGKYIMYDGKKIEFYQTVRYEEKVTVVNIPSFRDMDILSLIKLIGSQLGPLGSIKDISAWAIRGTNAFLPYGIRIFFVKNDVDTELPLFLTHEDGKINLFYQGCKPACSFCKQGGHWKSECNDLKQKKSKKTELDGNNSDGREKISVAPIQELSVSKKGEDKTNNVHNNQKVSKLTLKTFKDISENNALDIRDMEIKLSKKSKDEISTSPTSKNLPKNPADFAEKSERSFVEVKFKLEKSMEPTLPKAAKDMTTDALEDYFGDEKSSELSDLDFSGSDSDQGKIKKEPGLSDDEYYSESDPIDKKYTEAAKNARNGSITINEFMEVENTVFEHLENKRLSHLPGTPMEQ</sequence>
<feature type="region of interest" description="Disordered" evidence="1">
    <location>
        <begin position="348"/>
        <end position="370"/>
    </location>
</feature>
<organism evidence="2 3">
    <name type="scientific">Smittium mucronatum</name>
    <dbReference type="NCBI Taxonomy" id="133383"/>
    <lineage>
        <taxon>Eukaryota</taxon>
        <taxon>Fungi</taxon>
        <taxon>Fungi incertae sedis</taxon>
        <taxon>Zoopagomycota</taxon>
        <taxon>Kickxellomycotina</taxon>
        <taxon>Harpellomycetes</taxon>
        <taxon>Harpellales</taxon>
        <taxon>Legeriomycetaceae</taxon>
        <taxon>Smittium</taxon>
    </lineage>
</organism>
<accession>A0A1R0GPY1</accession>
<feature type="compositionally biased region" description="Basic and acidic residues" evidence="1">
    <location>
        <begin position="273"/>
        <end position="292"/>
    </location>
</feature>
<feature type="region of interest" description="Disordered" evidence="1">
    <location>
        <begin position="273"/>
        <end position="294"/>
    </location>
</feature>
<evidence type="ECO:0000256" key="1">
    <source>
        <dbReference type="SAM" id="MobiDB-lite"/>
    </source>
</evidence>
<feature type="compositionally biased region" description="Basic and acidic residues" evidence="1">
    <location>
        <begin position="427"/>
        <end position="436"/>
    </location>
</feature>
<dbReference type="AlphaFoldDB" id="A0A1R0GPY1"/>
<evidence type="ECO:0008006" key="4">
    <source>
        <dbReference type="Google" id="ProtNLM"/>
    </source>
</evidence>
<keyword evidence="3" id="KW-1185">Reference proteome</keyword>
<feature type="region of interest" description="Disordered" evidence="1">
    <location>
        <begin position="409"/>
        <end position="446"/>
    </location>
</feature>
<reference evidence="2 3" key="1">
    <citation type="journal article" date="2016" name="Mol. Biol. Evol.">
        <title>Genome-Wide Survey of Gut Fungi (Harpellales) Reveals the First Horizontally Transferred Ubiquitin Gene from a Mosquito Host.</title>
        <authorList>
            <person name="Wang Y."/>
            <person name="White M.M."/>
            <person name="Kvist S."/>
            <person name="Moncalvo J.M."/>
        </authorList>
    </citation>
    <scope>NUCLEOTIDE SEQUENCE [LARGE SCALE GENOMIC DNA]</scope>
    <source>
        <strain evidence="2 3">ALG-7-W6</strain>
    </source>
</reference>
<evidence type="ECO:0000313" key="2">
    <source>
        <dbReference type="EMBL" id="OLY78949.1"/>
    </source>
</evidence>
<feature type="non-terminal residue" evidence="2">
    <location>
        <position position="1"/>
    </location>
</feature>
<comment type="caution">
    <text evidence="2">The sequence shown here is derived from an EMBL/GenBank/DDBJ whole genome shotgun (WGS) entry which is preliminary data.</text>
</comment>
<feature type="compositionally biased region" description="Polar residues" evidence="1">
    <location>
        <begin position="28"/>
        <end position="42"/>
    </location>
</feature>
<dbReference type="Proteomes" id="UP000187455">
    <property type="component" value="Unassembled WGS sequence"/>
</dbReference>
<name>A0A1R0GPY1_9FUNG</name>
<gene>
    <name evidence="2" type="ORF">AYI68_g6991</name>
</gene>